<keyword evidence="1" id="KW-1133">Transmembrane helix</keyword>
<evidence type="ECO:0008006" key="4">
    <source>
        <dbReference type="Google" id="ProtNLM"/>
    </source>
</evidence>
<feature type="transmembrane region" description="Helical" evidence="1">
    <location>
        <begin position="268"/>
        <end position="290"/>
    </location>
</feature>
<feature type="transmembrane region" description="Helical" evidence="1">
    <location>
        <begin position="153"/>
        <end position="172"/>
    </location>
</feature>
<feature type="transmembrane region" description="Helical" evidence="1">
    <location>
        <begin position="302"/>
        <end position="321"/>
    </location>
</feature>
<evidence type="ECO:0000313" key="2">
    <source>
        <dbReference type="EMBL" id="OXA62158.1"/>
    </source>
</evidence>
<accession>A0A226EY97</accession>
<feature type="transmembrane region" description="Helical" evidence="1">
    <location>
        <begin position="54"/>
        <end position="77"/>
    </location>
</feature>
<sequence>MQRRRETTKLPIISTQLLETYSATFDTPFFEQRPIAWNSKKKQFTIRDPKSCKLYWFNVFCVLVLTNGSFMLVILKMKQLDAAWIGIFFPLLGVMIAGLFDYMLLTTYYAPEVANLIINLMRLECRVLNESLPHVLENVSQFKNLVLILKVQNPIFVGLSFVFAGLGVYLKMCPHGFLLEQWFGPYLETHDLARWTLRFLSFLAMGVGCVEQMQINAMLNAFITSIAFSWERIENLVSQLPTRTATEFSNVVANYRQLHLIGKISSDFVSGAGILLIYVMSVMLSGFTYVTIKLYGKMPLEAYLLAPYMFLIIFGISYFLLRALEGINQKCVEGLGNLRLYEIRRSLERRMVNAIPVFAIPCGLPGYKIFLIEDGYKLNFYSTVLDNAWNLLLSFPNP</sequence>
<dbReference type="Proteomes" id="UP000198287">
    <property type="component" value="Unassembled WGS sequence"/>
</dbReference>
<dbReference type="AlphaFoldDB" id="A0A226EY97"/>
<keyword evidence="1" id="KW-0472">Membrane</keyword>
<feature type="transmembrane region" description="Helical" evidence="1">
    <location>
        <begin position="192"/>
        <end position="210"/>
    </location>
</feature>
<feature type="transmembrane region" description="Helical" evidence="1">
    <location>
        <begin position="83"/>
        <end position="105"/>
    </location>
</feature>
<organism evidence="2 3">
    <name type="scientific">Folsomia candida</name>
    <name type="common">Springtail</name>
    <dbReference type="NCBI Taxonomy" id="158441"/>
    <lineage>
        <taxon>Eukaryota</taxon>
        <taxon>Metazoa</taxon>
        <taxon>Ecdysozoa</taxon>
        <taxon>Arthropoda</taxon>
        <taxon>Hexapoda</taxon>
        <taxon>Collembola</taxon>
        <taxon>Entomobryomorpha</taxon>
        <taxon>Isotomoidea</taxon>
        <taxon>Isotomidae</taxon>
        <taxon>Proisotominae</taxon>
        <taxon>Folsomia</taxon>
    </lineage>
</organism>
<keyword evidence="1" id="KW-0812">Transmembrane</keyword>
<evidence type="ECO:0000256" key="1">
    <source>
        <dbReference type="SAM" id="Phobius"/>
    </source>
</evidence>
<evidence type="ECO:0000313" key="3">
    <source>
        <dbReference type="Proteomes" id="UP000198287"/>
    </source>
</evidence>
<dbReference type="EMBL" id="LNIX01000001">
    <property type="protein sequence ID" value="OXA62158.1"/>
    <property type="molecule type" value="Genomic_DNA"/>
</dbReference>
<name>A0A226EY97_FOLCA</name>
<gene>
    <name evidence="2" type="ORF">Fcan01_01114</name>
</gene>
<reference evidence="2 3" key="1">
    <citation type="submission" date="2015-12" db="EMBL/GenBank/DDBJ databases">
        <title>The genome of Folsomia candida.</title>
        <authorList>
            <person name="Faddeeva A."/>
            <person name="Derks M.F."/>
            <person name="Anvar Y."/>
            <person name="Smit S."/>
            <person name="Van Straalen N."/>
            <person name="Roelofs D."/>
        </authorList>
    </citation>
    <scope>NUCLEOTIDE SEQUENCE [LARGE SCALE GENOMIC DNA]</scope>
    <source>
        <strain evidence="2 3">VU population</strain>
        <tissue evidence="2">Whole body</tissue>
    </source>
</reference>
<comment type="caution">
    <text evidence="2">The sequence shown here is derived from an EMBL/GenBank/DDBJ whole genome shotgun (WGS) entry which is preliminary data.</text>
</comment>
<protein>
    <recommendedName>
        <fullName evidence="4">Gustatory receptor</fullName>
    </recommendedName>
</protein>
<proteinExistence type="predicted"/>
<keyword evidence="3" id="KW-1185">Reference proteome</keyword>